<comment type="caution">
    <text evidence="3">The sequence shown here is derived from an EMBL/GenBank/DDBJ whole genome shotgun (WGS) entry which is preliminary data.</text>
</comment>
<accession>A0A2T8FAM8</accession>
<dbReference type="RefSeq" id="WP_116572184.1">
    <property type="nucleotide sequence ID" value="NZ_QDGZ01000004.1"/>
</dbReference>
<organism evidence="3 4">
    <name type="scientific">Nocardioides gansuensis</name>
    <dbReference type="NCBI Taxonomy" id="2138300"/>
    <lineage>
        <taxon>Bacteria</taxon>
        <taxon>Bacillati</taxon>
        <taxon>Actinomycetota</taxon>
        <taxon>Actinomycetes</taxon>
        <taxon>Propionibacteriales</taxon>
        <taxon>Nocardioidaceae</taxon>
        <taxon>Nocardioides</taxon>
    </lineage>
</organism>
<dbReference type="InterPro" id="IPR012495">
    <property type="entry name" value="TadE-like_dom"/>
</dbReference>
<keyword evidence="4" id="KW-1185">Reference proteome</keyword>
<sequence length="139" mass="14442">MGPAEKATRDERGAAAVEFALVAMILLTLMIGIIQFSIWFWGYQSASHAAREAARLAAVEPCDIGVIQARGNDRVNESAPTPDNTAVVTVTGSPPAAIGDDITVQVAFTVLDMGLIPGFSGSVSRSATSRVENIPAGPC</sequence>
<name>A0A2T8FAM8_9ACTN</name>
<keyword evidence="1" id="KW-1133">Transmembrane helix</keyword>
<dbReference type="EMBL" id="QDGZ01000004">
    <property type="protein sequence ID" value="PVG82753.1"/>
    <property type="molecule type" value="Genomic_DNA"/>
</dbReference>
<dbReference type="Proteomes" id="UP000246018">
    <property type="component" value="Unassembled WGS sequence"/>
</dbReference>
<feature type="transmembrane region" description="Helical" evidence="1">
    <location>
        <begin position="20"/>
        <end position="41"/>
    </location>
</feature>
<evidence type="ECO:0000256" key="1">
    <source>
        <dbReference type="SAM" id="Phobius"/>
    </source>
</evidence>
<feature type="domain" description="TadE-like" evidence="2">
    <location>
        <begin position="13"/>
        <end position="55"/>
    </location>
</feature>
<dbReference type="AlphaFoldDB" id="A0A2T8FAM8"/>
<evidence type="ECO:0000313" key="3">
    <source>
        <dbReference type="EMBL" id="PVG82753.1"/>
    </source>
</evidence>
<gene>
    <name evidence="3" type="ORF">DDE18_10335</name>
</gene>
<evidence type="ECO:0000259" key="2">
    <source>
        <dbReference type="Pfam" id="PF07811"/>
    </source>
</evidence>
<keyword evidence="1" id="KW-0812">Transmembrane</keyword>
<dbReference type="OrthoDB" id="5190946at2"/>
<reference evidence="3 4" key="1">
    <citation type="submission" date="2018-04" db="EMBL/GenBank/DDBJ databases">
        <title>Genome of Nocardioides gansuensis WSJ-1.</title>
        <authorList>
            <person name="Wu S."/>
            <person name="Wang G."/>
        </authorList>
    </citation>
    <scope>NUCLEOTIDE SEQUENCE [LARGE SCALE GENOMIC DNA]</scope>
    <source>
        <strain evidence="3 4">WSJ-1</strain>
    </source>
</reference>
<dbReference type="Pfam" id="PF07811">
    <property type="entry name" value="TadE"/>
    <property type="match status" value="1"/>
</dbReference>
<evidence type="ECO:0000313" key="4">
    <source>
        <dbReference type="Proteomes" id="UP000246018"/>
    </source>
</evidence>
<keyword evidence="1" id="KW-0472">Membrane</keyword>
<protein>
    <recommendedName>
        <fullName evidence="2">TadE-like domain-containing protein</fullName>
    </recommendedName>
</protein>
<proteinExistence type="predicted"/>